<dbReference type="EMBL" id="JBHRTR010000054">
    <property type="protein sequence ID" value="MFC3231325.1"/>
    <property type="molecule type" value="Genomic_DNA"/>
</dbReference>
<dbReference type="InterPro" id="IPR004534">
    <property type="entry name" value="SelA_trans"/>
</dbReference>
<comment type="cofactor">
    <cofactor evidence="1">
        <name>pyridoxal 5'-phosphate</name>
        <dbReference type="ChEBI" id="CHEBI:597326"/>
    </cofactor>
</comment>
<name>A0ABV7L9L5_9PROT</name>
<dbReference type="InterPro" id="IPR015421">
    <property type="entry name" value="PyrdxlP-dep_Trfase_major"/>
</dbReference>
<keyword evidence="2" id="KW-0963">Cytoplasm</keyword>
<evidence type="ECO:0000256" key="1">
    <source>
        <dbReference type="ARBA" id="ARBA00001933"/>
    </source>
</evidence>
<dbReference type="InterPro" id="IPR015424">
    <property type="entry name" value="PyrdxlP-dep_Trfase"/>
</dbReference>
<accession>A0ABV7L9L5</accession>
<reference evidence="10" key="1">
    <citation type="journal article" date="2019" name="Int. J. Syst. Evol. Microbiol.">
        <title>The Global Catalogue of Microorganisms (GCM) 10K type strain sequencing project: providing services to taxonomists for standard genome sequencing and annotation.</title>
        <authorList>
            <consortium name="The Broad Institute Genomics Platform"/>
            <consortium name="The Broad Institute Genome Sequencing Center for Infectious Disease"/>
            <person name="Wu L."/>
            <person name="Ma J."/>
        </authorList>
    </citation>
    <scope>NUCLEOTIDE SEQUENCE [LARGE SCALE GENOMIC DNA]</scope>
    <source>
        <strain evidence="10">KCTC 42964</strain>
    </source>
</reference>
<dbReference type="EC" id="2.9.1.1" evidence="9"/>
<keyword evidence="5" id="KW-0648">Protein biosynthesis</keyword>
<dbReference type="SUPFAM" id="SSF53383">
    <property type="entry name" value="PLP-dependent transferases"/>
    <property type="match status" value="1"/>
</dbReference>
<keyword evidence="4" id="KW-0663">Pyridoxal phosphate</keyword>
<dbReference type="Gene3D" id="3.40.640.10">
    <property type="entry name" value="Type I PLP-dependent aspartate aminotransferase-like (Major domain)"/>
    <property type="match status" value="1"/>
</dbReference>
<evidence type="ECO:0000259" key="8">
    <source>
        <dbReference type="Pfam" id="PF12390"/>
    </source>
</evidence>
<dbReference type="RefSeq" id="WP_379906797.1">
    <property type="nucleotide sequence ID" value="NZ_JBHRTR010000054.1"/>
</dbReference>
<evidence type="ECO:0000256" key="3">
    <source>
        <dbReference type="ARBA" id="ARBA00022679"/>
    </source>
</evidence>
<keyword evidence="10" id="KW-1185">Reference proteome</keyword>
<dbReference type="NCBIfam" id="TIGR00474">
    <property type="entry name" value="selA"/>
    <property type="match status" value="1"/>
</dbReference>
<dbReference type="Gene3D" id="3.90.1150.180">
    <property type="match status" value="1"/>
</dbReference>
<evidence type="ECO:0000256" key="6">
    <source>
        <dbReference type="ARBA" id="ARBA00023266"/>
    </source>
</evidence>
<protein>
    <submittedName>
        <fullName evidence="9">L-seryl-tRNA(Sec) selenium transferase</fullName>
        <ecNumber evidence="9">2.9.1.1</ecNumber>
    </submittedName>
</protein>
<evidence type="ECO:0000256" key="4">
    <source>
        <dbReference type="ARBA" id="ARBA00022898"/>
    </source>
</evidence>
<proteinExistence type="inferred from homology"/>
<sequence>MNGPRDLPAMDRLLTDPRLQAPIAAHGRALVLAAAREVLEELRAALRAGQSAPEAADPAAAVAGRVRAWVAPPLRPLFNLTGILLHTNLGRAALSAAAIAAMTEAAAAVNLEYDLETGRRGQRDEHLSGWLCRLTGAEAALAVNNNAAAVMLLLNSLALRREVPVSRGELVEIGGAFRLPDIMARAGCRLVEVGTTNRTHEADYAAAIGPRTGLLLQVHRSNFAITGFTHEVPLAQLAALAHDAGLPLAVDLGSGHLVDPAGYGLPPEPTVQAVLAAGADLVTFSGDKMLGGPQAGLIVGRAALIARLRRNPMLRAMRLDKLRIAALAATLPAHADSAALAAQLPFYRALARPLAEIEALAANLRGPLQTALGAAWQVEVAAGSCEVGSGAAPTATLPSAVLRIAPAGRRPGKGRGGTGAAALAARLRRLDRPVIGRVRDGA</sequence>
<keyword evidence="3 9" id="KW-0808">Transferase</keyword>
<dbReference type="PANTHER" id="PTHR32328:SF0">
    <property type="entry name" value="L-SERYL-TRNA(SEC) SELENIUM TRANSFERASE"/>
    <property type="match status" value="1"/>
</dbReference>
<comment type="caution">
    <text evidence="9">The sequence shown here is derived from an EMBL/GenBank/DDBJ whole genome shotgun (WGS) entry which is preliminary data.</text>
</comment>
<dbReference type="Proteomes" id="UP001595528">
    <property type="component" value="Unassembled WGS sequence"/>
</dbReference>
<dbReference type="GO" id="GO:0004125">
    <property type="term" value="F:L-seryl-tRNA(Sec) selenium transferase activity"/>
    <property type="evidence" value="ECO:0007669"/>
    <property type="project" value="UniProtKB-EC"/>
</dbReference>
<evidence type="ECO:0000313" key="10">
    <source>
        <dbReference type="Proteomes" id="UP001595528"/>
    </source>
</evidence>
<dbReference type="InterPro" id="IPR025862">
    <property type="entry name" value="SelA_trans_N_dom"/>
</dbReference>
<dbReference type="InterPro" id="IPR018319">
    <property type="entry name" value="SelA-like"/>
</dbReference>
<dbReference type="Pfam" id="PF12390">
    <property type="entry name" value="Se-cys_synth_N"/>
    <property type="match status" value="1"/>
</dbReference>
<evidence type="ECO:0000256" key="7">
    <source>
        <dbReference type="ARBA" id="ARBA00044507"/>
    </source>
</evidence>
<comment type="similarity">
    <text evidence="7">Belongs to the SelA family.</text>
</comment>
<dbReference type="HAMAP" id="MF_00423">
    <property type="entry name" value="SelA"/>
    <property type="match status" value="1"/>
</dbReference>
<dbReference type="PANTHER" id="PTHR32328">
    <property type="entry name" value="L-SERYL-TRNA(SEC) SELENIUM TRANSFERASE"/>
    <property type="match status" value="1"/>
</dbReference>
<dbReference type="Pfam" id="PF03841">
    <property type="entry name" value="SelA"/>
    <property type="match status" value="1"/>
</dbReference>
<keyword evidence="6" id="KW-0711">Selenium</keyword>
<feature type="domain" description="L-seryl-tRNA selenium transferase N-terminal" evidence="8">
    <location>
        <begin position="5"/>
        <end position="43"/>
    </location>
</feature>
<evidence type="ECO:0000256" key="5">
    <source>
        <dbReference type="ARBA" id="ARBA00022917"/>
    </source>
</evidence>
<organism evidence="9 10">
    <name type="scientific">Marinibaculum pumilum</name>
    <dbReference type="NCBI Taxonomy" id="1766165"/>
    <lineage>
        <taxon>Bacteria</taxon>
        <taxon>Pseudomonadati</taxon>
        <taxon>Pseudomonadota</taxon>
        <taxon>Alphaproteobacteria</taxon>
        <taxon>Rhodospirillales</taxon>
        <taxon>Rhodospirillaceae</taxon>
        <taxon>Marinibaculum</taxon>
    </lineage>
</organism>
<gene>
    <name evidence="9" type="primary">selA</name>
    <name evidence="9" type="ORF">ACFOGJ_29020</name>
</gene>
<evidence type="ECO:0000256" key="2">
    <source>
        <dbReference type="ARBA" id="ARBA00022490"/>
    </source>
</evidence>
<feature type="non-terminal residue" evidence="9">
    <location>
        <position position="442"/>
    </location>
</feature>
<evidence type="ECO:0000313" key="9">
    <source>
        <dbReference type="EMBL" id="MFC3231325.1"/>
    </source>
</evidence>